<proteinExistence type="predicted"/>
<accession>F9XP81</accession>
<name>F9XP81_ZYMTI</name>
<dbReference type="GeneID" id="13402121"/>
<gene>
    <name evidence="1" type="ORF">MYCGRDRAFT_111558</name>
</gene>
<protein>
    <submittedName>
        <fullName evidence="1">Uncharacterized protein</fullName>
    </submittedName>
</protein>
<dbReference type="HOGENOM" id="CLU_1918739_0_0_1"/>
<evidence type="ECO:0000313" key="2">
    <source>
        <dbReference type="Proteomes" id="UP000008062"/>
    </source>
</evidence>
<dbReference type="EMBL" id="CM001207">
    <property type="protein sequence ID" value="EGP83040.1"/>
    <property type="molecule type" value="Genomic_DNA"/>
</dbReference>
<sequence>MWISMKEFRAWEWSSVDDGSHYDPKKADQSLMDDSVAHVSGMAQAQGRMVTLASRVAIALVRSRRWSPFASVMVCCTRIFFRRSQSWDQFDRILALNAETPRREVISERLEPGFSQSTRKIIVVFAHASHYL</sequence>
<dbReference type="AlphaFoldDB" id="F9XP81"/>
<dbReference type="KEGG" id="ztr:MYCGRDRAFT_111558"/>
<dbReference type="InParanoid" id="F9XP81"/>
<organism evidence="1 2">
    <name type="scientific">Zymoseptoria tritici (strain CBS 115943 / IPO323)</name>
    <name type="common">Speckled leaf blotch fungus</name>
    <name type="synonym">Septoria tritici</name>
    <dbReference type="NCBI Taxonomy" id="336722"/>
    <lineage>
        <taxon>Eukaryota</taxon>
        <taxon>Fungi</taxon>
        <taxon>Dikarya</taxon>
        <taxon>Ascomycota</taxon>
        <taxon>Pezizomycotina</taxon>
        <taxon>Dothideomycetes</taxon>
        <taxon>Dothideomycetidae</taxon>
        <taxon>Mycosphaerellales</taxon>
        <taxon>Mycosphaerellaceae</taxon>
        <taxon>Zymoseptoria</taxon>
    </lineage>
</organism>
<evidence type="ECO:0000313" key="1">
    <source>
        <dbReference type="EMBL" id="EGP83040.1"/>
    </source>
</evidence>
<keyword evidence="2" id="KW-1185">Reference proteome</keyword>
<reference evidence="1 2" key="1">
    <citation type="journal article" date="2011" name="PLoS Genet.">
        <title>Finished genome of the fungal wheat pathogen Mycosphaerella graminicola reveals dispensome structure, chromosome plasticity, and stealth pathogenesis.</title>
        <authorList>
            <person name="Goodwin S.B."/>
            <person name="Ben M'barek S."/>
            <person name="Dhillon B."/>
            <person name="Wittenberg A.H.J."/>
            <person name="Crane C.F."/>
            <person name="Hane J.K."/>
            <person name="Foster A.J."/>
            <person name="Van der Lee T.A.J."/>
            <person name="Grimwood J."/>
            <person name="Aerts A."/>
            <person name="Antoniw J."/>
            <person name="Bailey A."/>
            <person name="Bluhm B."/>
            <person name="Bowler J."/>
            <person name="Bristow J."/>
            <person name="van der Burgt A."/>
            <person name="Canto-Canche B."/>
            <person name="Churchill A.C.L."/>
            <person name="Conde-Ferraez L."/>
            <person name="Cools H.J."/>
            <person name="Coutinho P.M."/>
            <person name="Csukai M."/>
            <person name="Dehal P."/>
            <person name="De Wit P."/>
            <person name="Donzelli B."/>
            <person name="van de Geest H.C."/>
            <person name="van Ham R.C.H.J."/>
            <person name="Hammond-Kosack K.E."/>
            <person name="Henrissat B."/>
            <person name="Kilian A."/>
            <person name="Kobayashi A.K."/>
            <person name="Koopmann E."/>
            <person name="Kourmpetis Y."/>
            <person name="Kuzniar A."/>
            <person name="Lindquist E."/>
            <person name="Lombard V."/>
            <person name="Maliepaard C."/>
            <person name="Martins N."/>
            <person name="Mehrabi R."/>
            <person name="Nap J.P.H."/>
            <person name="Ponomarenko A."/>
            <person name="Rudd J.J."/>
            <person name="Salamov A."/>
            <person name="Schmutz J."/>
            <person name="Schouten H.J."/>
            <person name="Shapiro H."/>
            <person name="Stergiopoulos I."/>
            <person name="Torriani S.F.F."/>
            <person name="Tu H."/>
            <person name="de Vries R.P."/>
            <person name="Waalwijk C."/>
            <person name="Ware S.B."/>
            <person name="Wiebenga A."/>
            <person name="Zwiers L.-H."/>
            <person name="Oliver R.P."/>
            <person name="Grigoriev I.V."/>
            <person name="Kema G.H.J."/>
        </authorList>
    </citation>
    <scope>NUCLEOTIDE SEQUENCE [LARGE SCALE GENOMIC DNA]</scope>
    <source>
        <strain evidence="2">CBS 115943 / IPO323</strain>
    </source>
</reference>
<dbReference type="Proteomes" id="UP000008062">
    <property type="component" value="Chromosome 12"/>
</dbReference>
<dbReference type="RefSeq" id="XP_003848064.1">
    <property type="nucleotide sequence ID" value="XM_003848016.1"/>
</dbReference>